<evidence type="ECO:0000313" key="1">
    <source>
        <dbReference type="EMBL" id="KAJ9098123.1"/>
    </source>
</evidence>
<accession>A0ACC2VFH9</accession>
<protein>
    <submittedName>
        <fullName evidence="1">Uncharacterized protein</fullName>
    </submittedName>
</protein>
<comment type="caution">
    <text evidence="1">The sequence shown here is derived from an EMBL/GenBank/DDBJ whole genome shotgun (WGS) entry which is preliminary data.</text>
</comment>
<gene>
    <name evidence="1" type="ORF">QFC21_004452</name>
</gene>
<keyword evidence="2" id="KW-1185">Reference proteome</keyword>
<evidence type="ECO:0000313" key="2">
    <source>
        <dbReference type="Proteomes" id="UP001227268"/>
    </source>
</evidence>
<reference evidence="1" key="1">
    <citation type="submission" date="2023-04" db="EMBL/GenBank/DDBJ databases">
        <title>Draft Genome sequencing of Naganishia species isolated from polar environments using Oxford Nanopore Technology.</title>
        <authorList>
            <person name="Leo P."/>
            <person name="Venkateswaran K."/>
        </authorList>
    </citation>
    <scope>NUCLEOTIDE SEQUENCE</scope>
    <source>
        <strain evidence="1">MNA-CCFEE 5423</strain>
    </source>
</reference>
<dbReference type="EMBL" id="JASBWT010000015">
    <property type="protein sequence ID" value="KAJ9098123.1"/>
    <property type="molecule type" value="Genomic_DNA"/>
</dbReference>
<dbReference type="Proteomes" id="UP001227268">
    <property type="component" value="Unassembled WGS sequence"/>
</dbReference>
<proteinExistence type="predicted"/>
<name>A0ACC2VFH9_9TREE</name>
<organism evidence="1 2">
    <name type="scientific">Naganishia friedmannii</name>
    <dbReference type="NCBI Taxonomy" id="89922"/>
    <lineage>
        <taxon>Eukaryota</taxon>
        <taxon>Fungi</taxon>
        <taxon>Dikarya</taxon>
        <taxon>Basidiomycota</taxon>
        <taxon>Agaricomycotina</taxon>
        <taxon>Tremellomycetes</taxon>
        <taxon>Filobasidiales</taxon>
        <taxon>Filobasidiaceae</taxon>
        <taxon>Naganishia</taxon>
    </lineage>
</organism>
<sequence length="444" mass="48566">MSSSSSEDDFMSDKFLQVAETTSRSSTATKTYAQRRQEAHKRHLEAQPKSRKVREEQARRQALETSLFDIHGKDGVVPDPERGTAIGNSTTGAGKAMGMMMKMGWKFGEGLGKKAVDPPSTTSHEATIPATSNDPDTDDDTPLNPGIGSNKKRKLSPSLGPPAATTNAQSTARGATRPRTEPIRISMWAGKRGVGAHQRSPSPENMSFLLGQGKGVEGTLSKEAMRRLDSEADEFRRRRAGKQEEKRVEGMEWKARALLKEFDEANGIKFHPLWIIPSAPETTIPRPLLRIIEPETAEYLDLVDGGDPGAAEKVQGRPDEENMDEASRLREQMRRDALVERGGGDEDDEAEPVPVRSGAGKSRGSVPVSGHEEEDGAGDEQVDWTSFVPGVQRVLSMSPSTHLTYLVSSLRADHLYCFWCAARYASVQEMEGPGGCPGEEEEDH</sequence>